<dbReference type="GO" id="GO:0050808">
    <property type="term" value="P:synapse organization"/>
    <property type="evidence" value="ECO:0007669"/>
    <property type="project" value="UniProtKB-ARBA"/>
</dbReference>
<feature type="domain" description="Fibronectin type-III" evidence="21">
    <location>
        <begin position="498"/>
        <end position="588"/>
    </location>
</feature>
<dbReference type="InterPro" id="IPR036179">
    <property type="entry name" value="Ig-like_dom_sf"/>
</dbReference>
<evidence type="ECO:0000256" key="16">
    <source>
        <dbReference type="SAM" id="MobiDB-lite"/>
    </source>
</evidence>
<dbReference type="FunFam" id="2.60.40.10:FF:000028">
    <property type="entry name" value="Neuronal cell adhesion molecule"/>
    <property type="match status" value="1"/>
</dbReference>
<evidence type="ECO:0000256" key="15">
    <source>
        <dbReference type="ARBA" id="ARBA00051722"/>
    </source>
</evidence>
<feature type="domain" description="Tyrosine-protein phosphatase" evidence="18">
    <location>
        <begin position="1328"/>
        <end position="1583"/>
    </location>
</feature>
<dbReference type="EC" id="3.1.3.48" evidence="3"/>
<keyword evidence="12" id="KW-0675">Receptor</keyword>
<proteinExistence type="inferred from homology"/>
<feature type="domain" description="Fibronectin type-III" evidence="21">
    <location>
        <begin position="892"/>
        <end position="1005"/>
    </location>
</feature>
<keyword evidence="14" id="KW-0393">Immunoglobulin domain</keyword>
<dbReference type="CDD" id="cd05738">
    <property type="entry name" value="IgI_2_RPTP_IIa_LAR_like"/>
    <property type="match status" value="1"/>
</dbReference>
<dbReference type="PROSITE" id="PS00383">
    <property type="entry name" value="TYR_PHOSPHATASE_1"/>
    <property type="match status" value="1"/>
</dbReference>
<feature type="domain" description="Fibronectin type-III" evidence="21">
    <location>
        <begin position="593"/>
        <end position="700"/>
    </location>
</feature>
<accession>A0A3Q3WWF2</accession>
<dbReference type="SMART" id="SM00409">
    <property type="entry name" value="IG"/>
    <property type="match status" value="3"/>
</dbReference>
<dbReference type="InterPro" id="IPR013098">
    <property type="entry name" value="Ig_I-set"/>
</dbReference>
<dbReference type="SMART" id="SM00060">
    <property type="entry name" value="FN3"/>
    <property type="match status" value="8"/>
</dbReference>
<dbReference type="InterPro" id="IPR029021">
    <property type="entry name" value="Prot-tyrosine_phosphatase-like"/>
</dbReference>
<feature type="domain" description="Tyrosine-protein phosphatase" evidence="18">
    <location>
        <begin position="1615"/>
        <end position="1874"/>
    </location>
</feature>
<name>A0A3Q3WWF2_MOLML</name>
<evidence type="ECO:0000256" key="1">
    <source>
        <dbReference type="ARBA" id="ARBA00004479"/>
    </source>
</evidence>
<keyword evidence="4 17" id="KW-0812">Transmembrane</keyword>
<dbReference type="PRINTS" id="PR00700">
    <property type="entry name" value="PRTYPHPHTASE"/>
</dbReference>
<sequence length="1883" mass="209531">MSAILSIYFSLCSASLWLSAPPKFTKIPTDQIGVSGGVASFVCQATGNPKPVVYWNKKGKKVNSQRIETVEFDEGAGAVLRIQPLRAPRDENVYECVARNSEGEVSVTAKLDLLPFGFPSIDMGPQLKVVERTRTATMLCAASGIPDPEISWFKDFLPVDPSASQGRIKQLRSGALQIENSEETDQGKYECVATNSQGVRYSSPANLYVRVRRVPPRFSILPSNHEIMPGGSVNITCVAVGSPMPYVKWMLGSEDLTPEDEMPIGRNVLELNGVRESANYTCVAMSSLGIIESIAQVLVKTLPKPPGTPIVTETTATSVTITWDSGNPDPVSYYIIQYRAKGPDSKYETVDSITTTRYSIGGLYPNTEYEIRVSAFNSIGQGPSSARVEARTGEQAPASPPRNVQAHIISQNTVMVRWEEPEEPNGQVKGYRVYYTMDPSRPMNEWQIHNVQDSVITTIQNLVTSETYTIQVLAFTSVGDGPFSDPVHVKVMPGVPGQPGKFKVGRVTDTSIELTWEPAYTKEGIVNYELLYKPVKFGSLEKLTFGPRNTYTVEGLKANTEYSFSLAAISNKGIGAFTNELVQRTSQAKPSAAPEGVSCESSSSTSLRVSWRPPPMEGQNGELAGYELKYQRVSGAGGGRGGGGGGQGKEMKGLPIPAELGQIVLEGLEKWSWYSITMAAYTVEGTGPNSPAALCRTDEDVPGAAPRQVDIQPLNSSALRVTWRPVLPRLRQGQIRGYQVHFCRAESGESRNLPRIKDLLLDESQELILGGLKAETLYSVSVAAYTTKGDGAHSKAKLVQTLGIGKHMQSIQFIASGSDSQRAPVEIQGYRLQFGQKNTSLGATVDFTNREKNFTVRDLSPGSSYVFVLSAKSRAGYGDPMQQEITVPMFPPLGYPKLSDVVNATCCSLQLSWLPPASEECNGVITEYTLAYKEVNGSKPSTDPGPSALPTPTAPPWLITLPARVSCYTILGLNHSTAYLLQLRAHNKAGPGPFSPPLVSQTLAFETGRDVPRNFSVNLATKTSVLLTWEFPESSNPYRFTYNRQKVEVDARLRKAVIPNLQPDTIYDFKITAPEGNMGGLRHRISAKTSPPITMLSLLSVLLCSRRNIYVVVVPLRRARGVIRHLKSPDEMDLEELLKDISQRQRDSRQQKQVDLRRAYITACFTPATLPAFFTLGDQLDYGGFENRALDPGQEYVFFILAELNSTTGKMYVASPYTDPVIAPDSDPQPFDAGDGLIWVVGPVLAVVFIICIVIAILLYKNSKRKDSEPGTKSLLSNAEMMAHHPTDPVEMRRINFQTPGMMSHPPIAINELAEHIELLKANDNLRLSQEYESIDPSQQFTWEHSNLEVNKPKNRYANVIAYDHTRVILAPIEGILGSDYINANYIDGYRKHNAYIATQGPLAETFGDFWRMMWEQRAASVVMMTRLEEKSRIKCDQYWPNRGTETYGMIQATLLDTMELATFCVRTFSLHKSGSSERREVRQFQFTAWPDHGVPEYPTPFLNFLRRVKACNPPDAGPIIAHCSAGVGRTGCFIVIDAMLERIRHERTVDIYGHVTLMRSQRNYMVQTEDQYSFIHEALLEAVACGNTEVAARSLYSYMQKLSKVESGEHVTGMELEFKRLANTKAHTSRFVTANLPCNKFKNRLVNIMPYETTRVCLQPIRGLEGSDYINASYIDGYRQQRGYIATQGPLAETTEDFWRMLWEHNSTIVVMLTKLREMGREKCHQYWPAERSARYQYFVVDPMAEYNMPQYILREFKVTDARDGQSRTVRQFQFTDWPEQGVPKSGEGFIDFIGQVHKTKEQFGQDGPISVHCSAGVGRTGVFITLSIVLERMRYEGAVDIFQTVKMLRTQRPAMVQTEDEYQFCYQAALEYLGSFDHYAT</sequence>
<evidence type="ECO:0000256" key="6">
    <source>
        <dbReference type="ARBA" id="ARBA00022737"/>
    </source>
</evidence>
<evidence type="ECO:0000256" key="8">
    <source>
        <dbReference type="ARBA" id="ARBA00022912"/>
    </source>
</evidence>
<dbReference type="InterPro" id="IPR000242">
    <property type="entry name" value="PTP_cat"/>
</dbReference>
<dbReference type="Pfam" id="PF00041">
    <property type="entry name" value="fn3"/>
    <property type="match status" value="7"/>
</dbReference>
<dbReference type="PROSITE" id="PS50835">
    <property type="entry name" value="IG_LIKE"/>
    <property type="match status" value="3"/>
</dbReference>
<dbReference type="InterPro" id="IPR003599">
    <property type="entry name" value="Ig_sub"/>
</dbReference>
<feature type="domain" description="Fibronectin type-III" evidence="21">
    <location>
        <begin position="305"/>
        <end position="395"/>
    </location>
</feature>
<dbReference type="Ensembl" id="ENSMMOT00000013952.1">
    <property type="protein sequence ID" value="ENSMMOP00000013729.1"/>
    <property type="gene ID" value="ENSMMOG00000010516.1"/>
</dbReference>
<dbReference type="FunFam" id="2.60.40.10:FF:000010">
    <property type="entry name" value="receptor-type tyrosine-protein phosphatase delta isoform X1"/>
    <property type="match status" value="1"/>
</dbReference>
<dbReference type="InterPro" id="IPR050713">
    <property type="entry name" value="RTP_Phos/Ushers"/>
</dbReference>
<dbReference type="SMART" id="SM00408">
    <property type="entry name" value="IGc2"/>
    <property type="match status" value="3"/>
</dbReference>
<evidence type="ECO:0000256" key="13">
    <source>
        <dbReference type="ARBA" id="ARBA00023180"/>
    </source>
</evidence>
<feature type="domain" description="Ig-like" evidence="20">
    <location>
        <begin position="119"/>
        <end position="202"/>
    </location>
</feature>
<dbReference type="SUPFAM" id="SSF48726">
    <property type="entry name" value="Immunoglobulin"/>
    <property type="match status" value="3"/>
</dbReference>
<dbReference type="InterPro" id="IPR007110">
    <property type="entry name" value="Ig-like_dom"/>
</dbReference>
<dbReference type="PANTHER" id="PTHR46957">
    <property type="entry name" value="CYTOKINE RECEPTOR"/>
    <property type="match status" value="1"/>
</dbReference>
<evidence type="ECO:0000259" key="19">
    <source>
        <dbReference type="PROSITE" id="PS50056"/>
    </source>
</evidence>
<protein>
    <recommendedName>
        <fullName evidence="3">protein-tyrosine-phosphatase</fullName>
        <ecNumber evidence="3">3.1.3.48</ecNumber>
    </recommendedName>
</protein>
<comment type="catalytic activity">
    <reaction evidence="15">
        <text>O-phospho-L-tyrosyl-[protein] + H2O = L-tyrosyl-[protein] + phosphate</text>
        <dbReference type="Rhea" id="RHEA:10684"/>
        <dbReference type="Rhea" id="RHEA-COMP:10136"/>
        <dbReference type="Rhea" id="RHEA-COMP:20101"/>
        <dbReference type="ChEBI" id="CHEBI:15377"/>
        <dbReference type="ChEBI" id="CHEBI:43474"/>
        <dbReference type="ChEBI" id="CHEBI:46858"/>
        <dbReference type="ChEBI" id="CHEBI:61978"/>
        <dbReference type="EC" id="3.1.3.48"/>
    </reaction>
</comment>
<feature type="domain" description="Fibronectin type-III" evidence="21">
    <location>
        <begin position="400"/>
        <end position="494"/>
    </location>
</feature>
<evidence type="ECO:0000256" key="2">
    <source>
        <dbReference type="ARBA" id="ARBA00010504"/>
    </source>
</evidence>
<dbReference type="PRINTS" id="PR00014">
    <property type="entry name" value="FNTYPEIII"/>
</dbReference>
<dbReference type="PANTHER" id="PTHR46957:SF6">
    <property type="entry name" value="PROTEIN-TYROSINE-PHOSPHATASE"/>
    <property type="match status" value="1"/>
</dbReference>
<dbReference type="SUPFAM" id="SSF49265">
    <property type="entry name" value="Fibronectin type III"/>
    <property type="match status" value="5"/>
</dbReference>
<evidence type="ECO:0000256" key="17">
    <source>
        <dbReference type="SAM" id="Phobius"/>
    </source>
</evidence>
<dbReference type="FunFam" id="2.60.40.10:FF:000015">
    <property type="entry name" value="receptor-type tyrosine-protein phosphatase delta isoform X2"/>
    <property type="match status" value="1"/>
</dbReference>
<feature type="domain" description="Fibronectin type-III" evidence="21">
    <location>
        <begin position="705"/>
        <end position="804"/>
    </location>
</feature>
<dbReference type="InterPro" id="IPR003595">
    <property type="entry name" value="Tyr_Pase_cat"/>
</dbReference>
<dbReference type="FunFam" id="2.60.40.10:FF:000036">
    <property type="entry name" value="receptor-type tyrosine-protein phosphatase delta isoform X1"/>
    <property type="match status" value="1"/>
</dbReference>
<keyword evidence="9 17" id="KW-1133">Transmembrane helix</keyword>
<dbReference type="SMART" id="SM00404">
    <property type="entry name" value="PTPc_motif"/>
    <property type="match status" value="2"/>
</dbReference>
<evidence type="ECO:0000256" key="7">
    <source>
        <dbReference type="ARBA" id="ARBA00022801"/>
    </source>
</evidence>
<dbReference type="PROSITE" id="PS50056">
    <property type="entry name" value="TYR_PHOSPHATASE_2"/>
    <property type="match status" value="2"/>
</dbReference>
<feature type="transmembrane region" description="Helical" evidence="17">
    <location>
        <begin position="1236"/>
        <end position="1260"/>
    </location>
</feature>
<evidence type="ECO:0000259" key="18">
    <source>
        <dbReference type="PROSITE" id="PS50055"/>
    </source>
</evidence>
<dbReference type="SUPFAM" id="SSF52799">
    <property type="entry name" value="(Phosphotyrosine protein) phosphatases II"/>
    <property type="match status" value="2"/>
</dbReference>
<evidence type="ECO:0000256" key="10">
    <source>
        <dbReference type="ARBA" id="ARBA00023136"/>
    </source>
</evidence>
<dbReference type="OMA" id="WYNITLA"/>
<dbReference type="InterPro" id="IPR003961">
    <property type="entry name" value="FN3_dom"/>
</dbReference>
<organism evidence="22 23">
    <name type="scientific">Mola mola</name>
    <name type="common">Ocean sunfish</name>
    <name type="synonym">Tetraodon mola</name>
    <dbReference type="NCBI Taxonomy" id="94237"/>
    <lineage>
        <taxon>Eukaryota</taxon>
        <taxon>Metazoa</taxon>
        <taxon>Chordata</taxon>
        <taxon>Craniata</taxon>
        <taxon>Vertebrata</taxon>
        <taxon>Euteleostomi</taxon>
        <taxon>Actinopterygii</taxon>
        <taxon>Neopterygii</taxon>
        <taxon>Teleostei</taxon>
        <taxon>Neoteleostei</taxon>
        <taxon>Acanthomorphata</taxon>
        <taxon>Eupercaria</taxon>
        <taxon>Tetraodontiformes</taxon>
        <taxon>Molidae</taxon>
        <taxon>Mola</taxon>
    </lineage>
</organism>
<feature type="domain" description="Ig-like" evidence="20">
    <location>
        <begin position="22"/>
        <end position="112"/>
    </location>
</feature>
<dbReference type="InterPro" id="IPR016130">
    <property type="entry name" value="Tyr_Pase_AS"/>
</dbReference>
<dbReference type="InterPro" id="IPR000387">
    <property type="entry name" value="Tyr_Pase_dom"/>
</dbReference>
<dbReference type="FunFam" id="2.60.40.10:FF:000066">
    <property type="entry name" value="receptor-type tyrosine-protein phosphatase delta isoform X1"/>
    <property type="match status" value="1"/>
</dbReference>
<evidence type="ECO:0000256" key="11">
    <source>
        <dbReference type="ARBA" id="ARBA00023157"/>
    </source>
</evidence>
<dbReference type="STRING" id="94237.ENSMMOP00000013729"/>
<evidence type="ECO:0000256" key="5">
    <source>
        <dbReference type="ARBA" id="ARBA00022729"/>
    </source>
</evidence>
<keyword evidence="11" id="KW-1015">Disulfide bond</keyword>
<evidence type="ECO:0000259" key="21">
    <source>
        <dbReference type="PROSITE" id="PS50853"/>
    </source>
</evidence>
<keyword evidence="7" id="KW-0378">Hydrolase</keyword>
<keyword evidence="6" id="KW-0677">Repeat</keyword>
<feature type="compositionally biased region" description="Low complexity" evidence="16">
    <location>
        <begin position="598"/>
        <end position="610"/>
    </location>
</feature>
<dbReference type="Proteomes" id="UP000261620">
    <property type="component" value="Unplaced"/>
</dbReference>
<dbReference type="CDD" id="cd00063">
    <property type="entry name" value="FN3"/>
    <property type="match status" value="8"/>
</dbReference>
<dbReference type="GO" id="GO:0005886">
    <property type="term" value="C:plasma membrane"/>
    <property type="evidence" value="ECO:0007669"/>
    <property type="project" value="UniProtKB-ARBA"/>
</dbReference>
<dbReference type="FunFam" id="2.60.40.10:FF:000023">
    <property type="entry name" value="receptor-type tyrosine-protein phosphatase delta isoform X2"/>
    <property type="match status" value="1"/>
</dbReference>
<feature type="domain" description="Tyrosine specific protein phosphatases" evidence="19">
    <location>
        <begin position="1792"/>
        <end position="1865"/>
    </location>
</feature>
<evidence type="ECO:0000313" key="23">
    <source>
        <dbReference type="Proteomes" id="UP000261620"/>
    </source>
</evidence>
<dbReference type="Gene3D" id="2.60.40.10">
    <property type="entry name" value="Immunoglobulins"/>
    <property type="match status" value="11"/>
</dbReference>
<keyword evidence="8" id="KW-0904">Protein phosphatase</keyword>
<reference evidence="22" key="1">
    <citation type="submission" date="2025-08" db="UniProtKB">
        <authorList>
            <consortium name="Ensembl"/>
        </authorList>
    </citation>
    <scope>IDENTIFICATION</scope>
</reference>
<dbReference type="FunFam" id="3.90.190.10:FF:000001">
    <property type="entry name" value="Receptor-type tyrosine-protein phosphatase F isoform A"/>
    <property type="match status" value="1"/>
</dbReference>
<evidence type="ECO:0000313" key="22">
    <source>
        <dbReference type="Ensembl" id="ENSMMOP00000013729.1"/>
    </source>
</evidence>
<evidence type="ECO:0000256" key="3">
    <source>
        <dbReference type="ARBA" id="ARBA00013064"/>
    </source>
</evidence>
<evidence type="ECO:0000256" key="4">
    <source>
        <dbReference type="ARBA" id="ARBA00022692"/>
    </source>
</evidence>
<evidence type="ECO:0000256" key="9">
    <source>
        <dbReference type="ARBA" id="ARBA00022989"/>
    </source>
</evidence>
<dbReference type="Pfam" id="PF07679">
    <property type="entry name" value="I-set"/>
    <property type="match status" value="1"/>
</dbReference>
<feature type="domain" description="Ig-like" evidence="20">
    <location>
        <begin position="216"/>
        <end position="298"/>
    </location>
</feature>
<dbReference type="GO" id="GO:0004725">
    <property type="term" value="F:protein tyrosine phosphatase activity"/>
    <property type="evidence" value="ECO:0007669"/>
    <property type="project" value="UniProtKB-EC"/>
</dbReference>
<reference evidence="22" key="2">
    <citation type="submission" date="2025-09" db="UniProtKB">
        <authorList>
            <consortium name="Ensembl"/>
        </authorList>
    </citation>
    <scope>IDENTIFICATION</scope>
</reference>
<dbReference type="FunFam" id="2.60.40.10:FF:000027">
    <property type="entry name" value="receptor-type tyrosine-protein phosphatase delta isoform X1"/>
    <property type="match status" value="1"/>
</dbReference>
<keyword evidence="10 17" id="KW-0472">Membrane</keyword>
<dbReference type="CDD" id="cd05739">
    <property type="entry name" value="IgI_3_RPTP_IIa_LAR_like"/>
    <property type="match status" value="1"/>
</dbReference>
<dbReference type="Pfam" id="PF00102">
    <property type="entry name" value="Y_phosphatase"/>
    <property type="match status" value="2"/>
</dbReference>
<keyword evidence="23" id="KW-1185">Reference proteome</keyword>
<keyword evidence="13" id="KW-0325">Glycoprotein</keyword>
<dbReference type="PROSITE" id="PS50055">
    <property type="entry name" value="TYR_PHOSPHATASE_PTP"/>
    <property type="match status" value="2"/>
</dbReference>
<feature type="domain" description="Fibronectin type-III" evidence="21">
    <location>
        <begin position="1011"/>
        <end position="1093"/>
    </location>
</feature>
<dbReference type="InterPro" id="IPR013783">
    <property type="entry name" value="Ig-like_fold"/>
</dbReference>
<dbReference type="FunFam" id="3.90.190.10:FF:000002">
    <property type="entry name" value="receptor-type tyrosine-protein phosphatase delta isoform X2"/>
    <property type="match status" value="1"/>
</dbReference>
<evidence type="ECO:0000256" key="12">
    <source>
        <dbReference type="ARBA" id="ARBA00023170"/>
    </source>
</evidence>
<evidence type="ECO:0000259" key="20">
    <source>
        <dbReference type="PROSITE" id="PS50835"/>
    </source>
</evidence>
<dbReference type="InterPro" id="IPR003598">
    <property type="entry name" value="Ig_sub2"/>
</dbReference>
<evidence type="ECO:0000256" key="14">
    <source>
        <dbReference type="ARBA" id="ARBA00023319"/>
    </source>
</evidence>
<dbReference type="FunFam" id="2.60.40.10:FF:000068">
    <property type="entry name" value="receptor-type tyrosine-protein phosphatase delta isoform X1"/>
    <property type="match status" value="1"/>
</dbReference>
<dbReference type="PROSITE" id="PS50853">
    <property type="entry name" value="FN3"/>
    <property type="match status" value="7"/>
</dbReference>
<feature type="domain" description="Tyrosine specific protein phosphatases" evidence="19">
    <location>
        <begin position="1503"/>
        <end position="1574"/>
    </location>
</feature>
<keyword evidence="5" id="KW-0732">Signal</keyword>
<dbReference type="SMART" id="SM00194">
    <property type="entry name" value="PTPc"/>
    <property type="match status" value="2"/>
</dbReference>
<comment type="similarity">
    <text evidence="2">Belongs to the protein-tyrosine phosphatase family. Receptor class 2A subfamily.</text>
</comment>
<comment type="subcellular location">
    <subcellularLocation>
        <location evidence="1">Membrane</location>
        <topology evidence="1">Single-pass type I membrane protein</topology>
    </subcellularLocation>
</comment>
<dbReference type="InterPro" id="IPR036116">
    <property type="entry name" value="FN3_sf"/>
</dbReference>
<dbReference type="Gene3D" id="3.90.190.10">
    <property type="entry name" value="Protein tyrosine phosphatase superfamily"/>
    <property type="match status" value="2"/>
</dbReference>
<feature type="region of interest" description="Disordered" evidence="16">
    <location>
        <begin position="588"/>
        <end position="618"/>
    </location>
</feature>
<dbReference type="Pfam" id="PF13927">
    <property type="entry name" value="Ig_3"/>
    <property type="match status" value="2"/>
</dbReference>